<feature type="region of interest" description="Disordered" evidence="1">
    <location>
        <begin position="78"/>
        <end position="139"/>
    </location>
</feature>
<evidence type="ECO:0000313" key="2">
    <source>
        <dbReference type="EMBL" id="CAG6466720.1"/>
    </source>
</evidence>
<dbReference type="AlphaFoldDB" id="A0A8D8B407"/>
<protein>
    <submittedName>
        <fullName evidence="2">(northern house mosquito) hypothetical protein</fullName>
    </submittedName>
</protein>
<reference evidence="2" key="1">
    <citation type="submission" date="2021-05" db="EMBL/GenBank/DDBJ databases">
        <authorList>
            <person name="Alioto T."/>
            <person name="Alioto T."/>
            <person name="Gomez Garrido J."/>
        </authorList>
    </citation>
    <scope>NUCLEOTIDE SEQUENCE</scope>
</reference>
<proteinExistence type="predicted"/>
<evidence type="ECO:0000256" key="1">
    <source>
        <dbReference type="SAM" id="MobiDB-lite"/>
    </source>
</evidence>
<accession>A0A8D8B407</accession>
<dbReference type="EMBL" id="HBUE01056985">
    <property type="protein sequence ID" value="CAG6466718.1"/>
    <property type="molecule type" value="Transcribed_RNA"/>
</dbReference>
<dbReference type="EMBL" id="HBUE01056989">
    <property type="protein sequence ID" value="CAG6466720.1"/>
    <property type="molecule type" value="Transcribed_RNA"/>
</dbReference>
<organism evidence="2">
    <name type="scientific">Culex pipiens</name>
    <name type="common">House mosquito</name>
    <dbReference type="NCBI Taxonomy" id="7175"/>
    <lineage>
        <taxon>Eukaryota</taxon>
        <taxon>Metazoa</taxon>
        <taxon>Ecdysozoa</taxon>
        <taxon>Arthropoda</taxon>
        <taxon>Hexapoda</taxon>
        <taxon>Insecta</taxon>
        <taxon>Pterygota</taxon>
        <taxon>Neoptera</taxon>
        <taxon>Endopterygota</taxon>
        <taxon>Diptera</taxon>
        <taxon>Nematocera</taxon>
        <taxon>Culicoidea</taxon>
        <taxon>Culicidae</taxon>
        <taxon>Culicinae</taxon>
        <taxon>Culicini</taxon>
        <taxon>Culex</taxon>
        <taxon>Culex</taxon>
    </lineage>
</organism>
<feature type="compositionally biased region" description="Basic and acidic residues" evidence="1">
    <location>
        <begin position="94"/>
        <end position="107"/>
    </location>
</feature>
<name>A0A8D8B407_CULPI</name>
<feature type="compositionally biased region" description="Basic residues" evidence="1">
    <location>
        <begin position="108"/>
        <end position="117"/>
    </location>
</feature>
<dbReference type="EMBL" id="HBUE01056990">
    <property type="protein sequence ID" value="CAG6466723.1"/>
    <property type="molecule type" value="Transcribed_RNA"/>
</dbReference>
<sequence length="139" mass="15464">MCAVGSLRWQLIADESEVVRWVITPGHAALVVSGDGSRRTNERQVLECFTKTPLPDSSKVGQPPRKRFSTLQLFVSVQEPPLGDSTPRTKKLAQTHDPKWPPCDVHKLTHRLTHTRNKVADAKNGTARNREPARPPSVS</sequence>